<dbReference type="Proteomes" id="UP000315369">
    <property type="component" value="Unassembled WGS sequence"/>
</dbReference>
<keyword evidence="3" id="KW-1185">Reference proteome</keyword>
<feature type="transmembrane region" description="Helical" evidence="1">
    <location>
        <begin position="6"/>
        <end position="32"/>
    </location>
</feature>
<sequence length="196" mass="21555">MSPTRIIVLAVGVLVLVGVVLFFSGGFLFFAFRNSYEIKGGKVFYHAAGIGLSEVLGADAETFRELRRGARGYAEDKHGIYFHEQRLPGADRDSFEVLRETSYWSKDQDTVFYGASALPGVDAERFRLLSAYYGTDGVAVYGVGRRMEGVDVATFELVGQDGAMAKDKNASYRLEERGRMVSGEFISDAEAAEDSQ</sequence>
<reference evidence="2 3" key="1">
    <citation type="submission" date="2019-06" db="EMBL/GenBank/DDBJ databases">
        <authorList>
            <person name="Livingstone P."/>
            <person name="Whitworth D."/>
        </authorList>
    </citation>
    <scope>NUCLEOTIDE SEQUENCE [LARGE SCALE GENOMIC DNA]</scope>
    <source>
        <strain evidence="2 3">AM401</strain>
    </source>
</reference>
<dbReference type="Pfam" id="PF13644">
    <property type="entry name" value="DKNYY"/>
    <property type="match status" value="1"/>
</dbReference>
<keyword evidence="1" id="KW-0472">Membrane</keyword>
<evidence type="ECO:0008006" key="4">
    <source>
        <dbReference type="Google" id="ProtNLM"/>
    </source>
</evidence>
<dbReference type="OrthoDB" id="6286889at2"/>
<name>A0A540WPM8_9BACT</name>
<evidence type="ECO:0000313" key="3">
    <source>
        <dbReference type="Proteomes" id="UP000315369"/>
    </source>
</evidence>
<dbReference type="EMBL" id="VIFM01000259">
    <property type="protein sequence ID" value="TQF10384.1"/>
    <property type="molecule type" value="Genomic_DNA"/>
</dbReference>
<keyword evidence="1" id="KW-1133">Transmembrane helix</keyword>
<evidence type="ECO:0000313" key="2">
    <source>
        <dbReference type="EMBL" id="TQF10384.1"/>
    </source>
</evidence>
<gene>
    <name evidence="2" type="ORF">FJV41_39795</name>
</gene>
<comment type="caution">
    <text evidence="2">The sequence shown here is derived from an EMBL/GenBank/DDBJ whole genome shotgun (WGS) entry which is preliminary data.</text>
</comment>
<keyword evidence="1" id="KW-0812">Transmembrane</keyword>
<organism evidence="2 3">
    <name type="scientific">Myxococcus llanfairpwllgwyngyllgogerychwyrndrobwllllantysiliogogogochensis</name>
    <dbReference type="NCBI Taxonomy" id="2590453"/>
    <lineage>
        <taxon>Bacteria</taxon>
        <taxon>Pseudomonadati</taxon>
        <taxon>Myxococcota</taxon>
        <taxon>Myxococcia</taxon>
        <taxon>Myxococcales</taxon>
        <taxon>Cystobacterineae</taxon>
        <taxon>Myxococcaceae</taxon>
        <taxon>Myxococcus</taxon>
    </lineage>
</organism>
<dbReference type="InterPro" id="IPR027375">
    <property type="entry name" value="DKNYY"/>
</dbReference>
<dbReference type="AlphaFoldDB" id="A0A540WPM8"/>
<dbReference type="RefSeq" id="WP_141647840.1">
    <property type="nucleotide sequence ID" value="NZ_VIFM01000259.1"/>
</dbReference>
<protein>
    <recommendedName>
        <fullName evidence="4">DKNYY family protein</fullName>
    </recommendedName>
</protein>
<proteinExistence type="predicted"/>
<evidence type="ECO:0000256" key="1">
    <source>
        <dbReference type="SAM" id="Phobius"/>
    </source>
</evidence>
<accession>A0A540WPM8</accession>